<protein>
    <submittedName>
        <fullName evidence="6">Tetraspanin-8</fullName>
    </submittedName>
</protein>
<comment type="subcellular location">
    <subcellularLocation>
        <location evidence="1">Membrane</location>
        <topology evidence="1">Multi-pass membrane protein</topology>
    </subcellularLocation>
</comment>
<keyword evidence="3 5" id="KW-1133">Transmembrane helix</keyword>
<dbReference type="Proteomes" id="UP000503349">
    <property type="component" value="Chromosome 21"/>
</dbReference>
<proteinExistence type="predicted"/>
<gene>
    <name evidence="6" type="ORF">EXN66_Car020748</name>
</gene>
<dbReference type="AlphaFoldDB" id="A0A6G1QRG2"/>
<dbReference type="EMBL" id="CM015732">
    <property type="protein sequence ID" value="KAF3705057.1"/>
    <property type="molecule type" value="Genomic_DNA"/>
</dbReference>
<evidence type="ECO:0000256" key="3">
    <source>
        <dbReference type="ARBA" id="ARBA00022989"/>
    </source>
</evidence>
<reference evidence="6 7" key="1">
    <citation type="submission" date="2019-02" db="EMBL/GenBank/DDBJ databases">
        <title>Opniocepnalus argus genome.</title>
        <authorList>
            <person name="Zhou C."/>
            <person name="Xiao S."/>
        </authorList>
    </citation>
    <scope>NUCLEOTIDE SEQUENCE [LARGE SCALE GENOMIC DNA]</scope>
    <source>
        <strain evidence="6">OARG1902GOOAL</strain>
        <tissue evidence="6">Muscle</tissue>
    </source>
</reference>
<dbReference type="InterPro" id="IPR008952">
    <property type="entry name" value="Tetraspanin_EC2_sf"/>
</dbReference>
<dbReference type="SUPFAM" id="SSF48652">
    <property type="entry name" value="Tetraspanin"/>
    <property type="match status" value="1"/>
</dbReference>
<evidence type="ECO:0000256" key="2">
    <source>
        <dbReference type="ARBA" id="ARBA00022692"/>
    </source>
</evidence>
<feature type="transmembrane region" description="Helical" evidence="5">
    <location>
        <begin position="12"/>
        <end position="32"/>
    </location>
</feature>
<evidence type="ECO:0000313" key="6">
    <source>
        <dbReference type="EMBL" id="KAF3705057.1"/>
    </source>
</evidence>
<name>A0A6G1QRG2_CHAAH</name>
<keyword evidence="4 5" id="KW-0472">Membrane</keyword>
<organism evidence="6 7">
    <name type="scientific">Channa argus</name>
    <name type="common">Northern snakehead</name>
    <name type="synonym">Ophicephalus argus</name>
    <dbReference type="NCBI Taxonomy" id="215402"/>
    <lineage>
        <taxon>Eukaryota</taxon>
        <taxon>Metazoa</taxon>
        <taxon>Chordata</taxon>
        <taxon>Craniata</taxon>
        <taxon>Vertebrata</taxon>
        <taxon>Euteleostomi</taxon>
        <taxon>Actinopterygii</taxon>
        <taxon>Neopterygii</taxon>
        <taxon>Teleostei</taxon>
        <taxon>Neoteleostei</taxon>
        <taxon>Acanthomorphata</taxon>
        <taxon>Anabantaria</taxon>
        <taxon>Anabantiformes</taxon>
        <taxon>Channoidei</taxon>
        <taxon>Channidae</taxon>
        <taxon>Channa</taxon>
    </lineage>
</organism>
<feature type="transmembrane region" description="Helical" evidence="5">
    <location>
        <begin position="73"/>
        <end position="91"/>
    </location>
</feature>
<dbReference type="PRINTS" id="PR00259">
    <property type="entry name" value="TMFOUR"/>
</dbReference>
<evidence type="ECO:0000256" key="1">
    <source>
        <dbReference type="ARBA" id="ARBA00004141"/>
    </source>
</evidence>
<sequence length="264" mass="29597">MKLILRQIQIHIFHDQIISTLLLALTLFSHGYLHEEEEIEKVLIGLHFLYGISIATLVLAITGVFGACKEKKWALIVYAVGMILGCLFMFVSEINGLAVQPKMIRDMKQQYLDFMPLSNASEDFLRSFNQAQAGIQCCGLEQGYVDWGYDIPQSCVCTEESTHPCVAAPRNSSLYENHTDDVPIRIFQEPCFRYFTEYVVYLLGITIGVMVGVTLLWVLSVVLCIIILCRLNRKVSSGPGPTVVYSQEAKAGNYSILTEPAELT</sequence>
<evidence type="ECO:0000313" key="7">
    <source>
        <dbReference type="Proteomes" id="UP000503349"/>
    </source>
</evidence>
<dbReference type="GO" id="GO:0016020">
    <property type="term" value="C:membrane"/>
    <property type="evidence" value="ECO:0007669"/>
    <property type="project" value="UniProtKB-SubCell"/>
</dbReference>
<keyword evidence="2 5" id="KW-0812">Transmembrane</keyword>
<evidence type="ECO:0000256" key="4">
    <source>
        <dbReference type="ARBA" id="ARBA00023136"/>
    </source>
</evidence>
<dbReference type="Gene3D" id="1.10.1450.10">
    <property type="entry name" value="Tetraspanin"/>
    <property type="match status" value="1"/>
</dbReference>
<evidence type="ECO:0000256" key="5">
    <source>
        <dbReference type="SAM" id="Phobius"/>
    </source>
</evidence>
<accession>A0A6G1QRG2</accession>
<feature type="transmembrane region" description="Helical" evidence="5">
    <location>
        <begin position="198"/>
        <end position="228"/>
    </location>
</feature>
<reference evidence="7" key="2">
    <citation type="submission" date="2019-02" db="EMBL/GenBank/DDBJ databases">
        <title>Opniocepnalus argus Var Kimnra genome.</title>
        <authorList>
            <person name="Zhou C."/>
            <person name="Xiao S."/>
        </authorList>
    </citation>
    <scope>NUCLEOTIDE SEQUENCE [LARGE SCALE GENOMIC DNA]</scope>
</reference>
<feature type="transmembrane region" description="Helical" evidence="5">
    <location>
        <begin position="44"/>
        <end position="66"/>
    </location>
</feature>
<dbReference type="Pfam" id="PF00335">
    <property type="entry name" value="Tetraspanin"/>
    <property type="match status" value="1"/>
</dbReference>
<dbReference type="InterPro" id="IPR018499">
    <property type="entry name" value="Tetraspanin/Peripherin"/>
</dbReference>
<keyword evidence="7" id="KW-1185">Reference proteome</keyword>